<accession>A0AAN9XUJ0</accession>
<comment type="function">
    <text evidence="1">Putative transcription activator involved in regulating light control of development.</text>
</comment>
<evidence type="ECO:0000313" key="2">
    <source>
        <dbReference type="EMBL" id="KAK7410835.1"/>
    </source>
</evidence>
<gene>
    <name evidence="2" type="ORF">VNO78_01975</name>
</gene>
<protein>
    <recommendedName>
        <fullName evidence="1">Protein FAR1-RELATED SEQUENCE</fullName>
    </recommendedName>
</protein>
<dbReference type="Proteomes" id="UP001386955">
    <property type="component" value="Unassembled WGS sequence"/>
</dbReference>
<dbReference type="PANTHER" id="PTHR31669:SF283">
    <property type="entry name" value="PROTEIN FAR1-RELATED SEQUENCE"/>
    <property type="match status" value="1"/>
</dbReference>
<comment type="subcellular location">
    <subcellularLocation>
        <location evidence="1">Nucleus</location>
    </subcellularLocation>
</comment>
<evidence type="ECO:0000256" key="1">
    <source>
        <dbReference type="RuleBase" id="RU367018"/>
    </source>
</evidence>
<dbReference type="GO" id="GO:0008270">
    <property type="term" value="F:zinc ion binding"/>
    <property type="evidence" value="ECO:0007669"/>
    <property type="project" value="UniProtKB-UniRule"/>
</dbReference>
<comment type="similarity">
    <text evidence="1">Belongs to the FHY3/FAR1 family.</text>
</comment>
<comment type="caution">
    <text evidence="2">The sequence shown here is derived from an EMBL/GenBank/DDBJ whole genome shotgun (WGS) entry which is preliminary data.</text>
</comment>
<dbReference type="EMBL" id="JAYMYS010000001">
    <property type="protein sequence ID" value="KAK7410835.1"/>
    <property type="molecule type" value="Genomic_DNA"/>
</dbReference>
<keyword evidence="1" id="KW-0479">Metal-binding</keyword>
<proteinExistence type="inferred from homology"/>
<name>A0AAN9XUJ0_PSOTE</name>
<dbReference type="PANTHER" id="PTHR31669">
    <property type="entry name" value="PROTEIN FAR1-RELATED SEQUENCE 10-RELATED"/>
    <property type="match status" value="1"/>
</dbReference>
<sequence length="145" mass="16745">MSTTQHSEGINAFFDGYINLKTTLQQFVKQYDNALQQKAEKEYEADFSSLNGIIPCDSQSILETQFQDKYTHVKFKEVQAEFRAKINCLVANVSSVGSIRSYEIMEERIIDQLSLETTFFVSCTCRILEVLVLQVYLQNMLYARI</sequence>
<dbReference type="GO" id="GO:0005634">
    <property type="term" value="C:nucleus"/>
    <property type="evidence" value="ECO:0007669"/>
    <property type="project" value="UniProtKB-SubCell"/>
</dbReference>
<keyword evidence="1" id="KW-0539">Nucleus</keyword>
<organism evidence="2 3">
    <name type="scientific">Psophocarpus tetragonolobus</name>
    <name type="common">Winged bean</name>
    <name type="synonym">Dolichos tetragonolobus</name>
    <dbReference type="NCBI Taxonomy" id="3891"/>
    <lineage>
        <taxon>Eukaryota</taxon>
        <taxon>Viridiplantae</taxon>
        <taxon>Streptophyta</taxon>
        <taxon>Embryophyta</taxon>
        <taxon>Tracheophyta</taxon>
        <taxon>Spermatophyta</taxon>
        <taxon>Magnoliopsida</taxon>
        <taxon>eudicotyledons</taxon>
        <taxon>Gunneridae</taxon>
        <taxon>Pentapetalae</taxon>
        <taxon>rosids</taxon>
        <taxon>fabids</taxon>
        <taxon>Fabales</taxon>
        <taxon>Fabaceae</taxon>
        <taxon>Papilionoideae</taxon>
        <taxon>50 kb inversion clade</taxon>
        <taxon>NPAAA clade</taxon>
        <taxon>indigoferoid/millettioid clade</taxon>
        <taxon>Phaseoleae</taxon>
        <taxon>Psophocarpus</taxon>
    </lineage>
</organism>
<dbReference type="AlphaFoldDB" id="A0AAN9XUJ0"/>
<dbReference type="InterPro" id="IPR031052">
    <property type="entry name" value="FHY3/FAR1"/>
</dbReference>
<evidence type="ECO:0000313" key="3">
    <source>
        <dbReference type="Proteomes" id="UP001386955"/>
    </source>
</evidence>
<keyword evidence="1" id="KW-0862">Zinc</keyword>
<keyword evidence="1" id="KW-0863">Zinc-finger</keyword>
<dbReference type="GO" id="GO:0006355">
    <property type="term" value="P:regulation of DNA-templated transcription"/>
    <property type="evidence" value="ECO:0007669"/>
    <property type="project" value="UniProtKB-UniRule"/>
</dbReference>
<reference evidence="2 3" key="1">
    <citation type="submission" date="2024-01" db="EMBL/GenBank/DDBJ databases">
        <title>The genomes of 5 underutilized Papilionoideae crops provide insights into root nodulation and disease resistanc.</title>
        <authorList>
            <person name="Jiang F."/>
        </authorList>
    </citation>
    <scope>NUCLEOTIDE SEQUENCE [LARGE SCALE GENOMIC DNA]</scope>
    <source>
        <strain evidence="2">DUOXIRENSHENG_FW03</strain>
        <tissue evidence="2">Leaves</tissue>
    </source>
</reference>
<keyword evidence="3" id="KW-1185">Reference proteome</keyword>